<feature type="coiled-coil region" evidence="2">
    <location>
        <begin position="180"/>
        <end position="207"/>
    </location>
</feature>
<dbReference type="EMBL" id="CP013213">
    <property type="protein sequence ID" value="AMC92511.1"/>
    <property type="molecule type" value="Genomic_DNA"/>
</dbReference>
<reference evidence="6 7" key="1">
    <citation type="submission" date="2015-10" db="EMBL/GenBank/DDBJ databases">
        <title>Erysipelothrix larvae sp. LV19 isolated from the larval gut of the rhinoceros beetle, Trypoxylus dichotomus.</title>
        <authorList>
            <person name="Lim S."/>
            <person name="Kim B.-C."/>
        </authorList>
    </citation>
    <scope>NUCLEOTIDE SEQUENCE [LARGE SCALE GENOMIC DNA]</scope>
    <source>
        <strain evidence="6 7">LV19</strain>
    </source>
</reference>
<dbReference type="OrthoDB" id="9809488at2"/>
<feature type="domain" description="Peptidoglycan hydrolase PcsB coiled-coil" evidence="5">
    <location>
        <begin position="128"/>
        <end position="199"/>
    </location>
</feature>
<dbReference type="SUPFAM" id="SSF51261">
    <property type="entry name" value="Duplicated hybrid motif"/>
    <property type="match status" value="1"/>
</dbReference>
<keyword evidence="2" id="KW-0175">Coiled coil</keyword>
<proteinExistence type="predicted"/>
<dbReference type="AlphaFoldDB" id="A0A0X8GY10"/>
<evidence type="ECO:0000313" key="7">
    <source>
        <dbReference type="Proteomes" id="UP000063781"/>
    </source>
</evidence>
<name>A0A0X8GY10_9FIRM</name>
<dbReference type="InterPro" id="IPR050570">
    <property type="entry name" value="Cell_wall_metabolism_enzyme"/>
</dbReference>
<dbReference type="STRING" id="1514105.AOC36_00420"/>
<dbReference type="PANTHER" id="PTHR21666">
    <property type="entry name" value="PEPTIDASE-RELATED"/>
    <property type="match status" value="1"/>
</dbReference>
<dbReference type="Pfam" id="PF01551">
    <property type="entry name" value="Peptidase_M23"/>
    <property type="match status" value="1"/>
</dbReference>
<dbReference type="GO" id="GO:0004222">
    <property type="term" value="F:metalloendopeptidase activity"/>
    <property type="evidence" value="ECO:0007669"/>
    <property type="project" value="TreeGrafter"/>
</dbReference>
<dbReference type="Pfam" id="PF24568">
    <property type="entry name" value="CC_PcsB"/>
    <property type="match status" value="1"/>
</dbReference>
<organism evidence="6 7">
    <name type="scientific">Erysipelothrix larvae</name>
    <dbReference type="NCBI Taxonomy" id="1514105"/>
    <lineage>
        <taxon>Bacteria</taxon>
        <taxon>Bacillati</taxon>
        <taxon>Bacillota</taxon>
        <taxon>Erysipelotrichia</taxon>
        <taxon>Erysipelotrichales</taxon>
        <taxon>Erysipelotrichaceae</taxon>
        <taxon>Erysipelothrix</taxon>
    </lineage>
</organism>
<protein>
    <submittedName>
        <fullName evidence="6">Uncharacterized protein</fullName>
    </submittedName>
</protein>
<dbReference type="KEGG" id="erl:AOC36_00420"/>
<dbReference type="PANTHER" id="PTHR21666:SF270">
    <property type="entry name" value="MUREIN HYDROLASE ACTIVATOR ENVC"/>
    <property type="match status" value="1"/>
</dbReference>
<evidence type="ECO:0000256" key="1">
    <source>
        <dbReference type="ARBA" id="ARBA00022729"/>
    </source>
</evidence>
<dbReference type="InterPro" id="IPR016047">
    <property type="entry name" value="M23ase_b-sheet_dom"/>
</dbReference>
<dbReference type="InterPro" id="IPR011055">
    <property type="entry name" value="Dup_hybrid_motif"/>
</dbReference>
<dbReference type="RefSeq" id="WP_067629826.1">
    <property type="nucleotide sequence ID" value="NZ_CP013213.1"/>
</dbReference>
<evidence type="ECO:0000313" key="6">
    <source>
        <dbReference type="EMBL" id="AMC92511.1"/>
    </source>
</evidence>
<feature type="signal peptide" evidence="3">
    <location>
        <begin position="1"/>
        <end position="20"/>
    </location>
</feature>
<feature type="domain" description="M23ase beta-sheet core" evidence="4">
    <location>
        <begin position="298"/>
        <end position="407"/>
    </location>
</feature>
<evidence type="ECO:0000259" key="5">
    <source>
        <dbReference type="Pfam" id="PF24568"/>
    </source>
</evidence>
<keyword evidence="1 3" id="KW-0732">Signal</keyword>
<dbReference type="Gene3D" id="6.10.250.3150">
    <property type="match status" value="1"/>
</dbReference>
<evidence type="ECO:0000259" key="4">
    <source>
        <dbReference type="Pfam" id="PF01551"/>
    </source>
</evidence>
<dbReference type="Gene3D" id="2.70.70.10">
    <property type="entry name" value="Glucose Permease (Domain IIA)"/>
    <property type="match status" value="1"/>
</dbReference>
<dbReference type="CDD" id="cd12797">
    <property type="entry name" value="M23_peptidase"/>
    <property type="match status" value="1"/>
</dbReference>
<gene>
    <name evidence="6" type="ORF">AOC36_00420</name>
</gene>
<feature type="chain" id="PRO_5039470400" evidence="3">
    <location>
        <begin position="21"/>
        <end position="468"/>
    </location>
</feature>
<dbReference type="Proteomes" id="UP000063781">
    <property type="component" value="Chromosome"/>
</dbReference>
<accession>A0A0X8GY10</accession>
<dbReference type="InterPro" id="IPR057309">
    <property type="entry name" value="PcsB_CC"/>
</dbReference>
<keyword evidence="7" id="KW-1185">Reference proteome</keyword>
<evidence type="ECO:0000256" key="3">
    <source>
        <dbReference type="SAM" id="SignalP"/>
    </source>
</evidence>
<evidence type="ECO:0000256" key="2">
    <source>
        <dbReference type="SAM" id="Coils"/>
    </source>
</evidence>
<feature type="coiled-coil region" evidence="2">
    <location>
        <begin position="56"/>
        <end position="139"/>
    </location>
</feature>
<sequence length="468" mass="51943">MKKFMTLALVVFIATFTSNTYVYSTSSFEGRETEMDTMCSDWETYSANRTLCAEYKTYLEQKKQEANNELNNIKGSINDIQGDINKDTQSLNELQNRITDIESQIKKTDSQIASTESKIKQTEEEIVVKEKDIEEKEVRVEAYMINLQSSLRVNSYVEFIMGAEDFSEVSRRIAGISQINEFNQELIRQLNEEKAVLEETKLSLEFDKENLVTMRADQVTQKSQVEELARVAEQRVTALRSAYAALVAEQERALETQRIVSERIQIPTPVEPSTGGLMLPVSSFRISEVQWYYTDGGKHMGVDFARVPGSSILGASIVAPANGLVIASNSGCATNGSFGCGSGFGNYVLMIMNVNGQIYGGLFGHMQQGSVTVRAGSSVSQGQKIGAVGNSGNSYGAHLHMELYYLGSDSVTAAYNRWYDRGANINFNTGSASYGNEYANRCSVKGKVDPCRLDVAQEYGIYKDYVRP</sequence>